<evidence type="ECO:0000313" key="11">
    <source>
        <dbReference type="Proteomes" id="UP001153636"/>
    </source>
</evidence>
<dbReference type="Gene3D" id="3.40.50.12780">
    <property type="entry name" value="N-terminal domain of ligase-like"/>
    <property type="match status" value="1"/>
</dbReference>
<comment type="similarity">
    <text evidence="1">Belongs to the ATP-dependent AMP-binding enzyme family.</text>
</comment>
<evidence type="ECO:0000256" key="7">
    <source>
        <dbReference type="ARBA" id="ARBA00048277"/>
    </source>
</evidence>
<dbReference type="EMBL" id="OV651823">
    <property type="protein sequence ID" value="CAH1101696.1"/>
    <property type="molecule type" value="Genomic_DNA"/>
</dbReference>
<dbReference type="Pfam" id="PF13193">
    <property type="entry name" value="AMP-binding_C"/>
    <property type="match status" value="1"/>
</dbReference>
<keyword evidence="2" id="KW-0436">Ligase</keyword>
<gene>
    <name evidence="10" type="ORF">PSYICH_LOCUS2793</name>
</gene>
<dbReference type="Proteomes" id="UP001153636">
    <property type="component" value="Chromosome 11"/>
</dbReference>
<sequence>MMCSVVQVEWAKMGKIGRIFLGVNKTYRMQNFSTKQSYYHRTSDFPLKPVTLGQLAEIASYKYGDRPAIISCHQKKQVTFGEVLEEADRLAAGFANLGLQRGDKIGLWAPNLVEWYLAYVACARGGFVAVLMNPFYQPQEVEQMIKKVGIKSLICGDTFRKQNYYNILNEVCPEIAHCKPGKISSQKVPSLQHVVMITDDSKKGTFKYSDILDLADEDSIKMVKKNQNKINMDDPCNIQFTSGTTGNPKAPVQSHFNIVNCGYFCGMSVGLHKKHQKICMQNPFFHVFGTVVAISSSINHGSTIVLPSDGYDPEKNLTAIVEEECNVIFGTPTMYVDLVAVQKKRNEKNIKVEIALSGGALCPPALFRDMMDVIKVKKVMSVYGLTEITAAVFFSTENDSEYQELNTVGKLQEHVEVKVVDTDGHIVPYGVPGELHVRGFSTMLGYYKDKTKTNEMIDSNGWVHTGDQFILTEDGYGQVVGRLKDVIIKGGENIYPKEIEEHLLTHPDILIAYVVGLPHERLGEEVCACIKTRDGIQLTVEEIRQYCRDKIFNFGIPSVVEIMDSFPTTVSGKVQKHKIVENLVRNKLQK</sequence>
<dbReference type="Pfam" id="PF00501">
    <property type="entry name" value="AMP-binding"/>
    <property type="match status" value="1"/>
</dbReference>
<evidence type="ECO:0000256" key="1">
    <source>
        <dbReference type="ARBA" id="ARBA00006432"/>
    </source>
</evidence>
<organism evidence="10 11">
    <name type="scientific">Psylliodes chrysocephalus</name>
    <dbReference type="NCBI Taxonomy" id="3402493"/>
    <lineage>
        <taxon>Eukaryota</taxon>
        <taxon>Metazoa</taxon>
        <taxon>Ecdysozoa</taxon>
        <taxon>Arthropoda</taxon>
        <taxon>Hexapoda</taxon>
        <taxon>Insecta</taxon>
        <taxon>Pterygota</taxon>
        <taxon>Neoptera</taxon>
        <taxon>Endopterygota</taxon>
        <taxon>Coleoptera</taxon>
        <taxon>Polyphaga</taxon>
        <taxon>Cucujiformia</taxon>
        <taxon>Chrysomeloidea</taxon>
        <taxon>Chrysomelidae</taxon>
        <taxon>Galerucinae</taxon>
        <taxon>Alticini</taxon>
        <taxon>Psylliodes</taxon>
    </lineage>
</organism>
<dbReference type="InterPro" id="IPR045851">
    <property type="entry name" value="AMP-bd_C_sf"/>
</dbReference>
<dbReference type="InterPro" id="IPR000873">
    <property type="entry name" value="AMP-dep_synth/lig_dom"/>
</dbReference>
<dbReference type="GO" id="GO:0006631">
    <property type="term" value="P:fatty acid metabolic process"/>
    <property type="evidence" value="ECO:0007669"/>
    <property type="project" value="TreeGrafter"/>
</dbReference>
<name>A0A9P0CP99_9CUCU</name>
<accession>A0A9P0CP99</accession>
<keyword evidence="11" id="KW-1185">Reference proteome</keyword>
<feature type="domain" description="AMP-dependent synthetase/ligase" evidence="8">
    <location>
        <begin position="60"/>
        <end position="447"/>
    </location>
</feature>
<evidence type="ECO:0000256" key="6">
    <source>
        <dbReference type="ARBA" id="ARBA00047319"/>
    </source>
</evidence>
<comment type="catalytic activity">
    <reaction evidence="7">
        <text>a medium-chain fatty acid + ATP + CoA = a medium-chain fatty acyl-CoA + AMP + diphosphate</text>
        <dbReference type="Rhea" id="RHEA:48340"/>
        <dbReference type="ChEBI" id="CHEBI:30616"/>
        <dbReference type="ChEBI" id="CHEBI:33019"/>
        <dbReference type="ChEBI" id="CHEBI:57287"/>
        <dbReference type="ChEBI" id="CHEBI:59558"/>
        <dbReference type="ChEBI" id="CHEBI:90546"/>
        <dbReference type="ChEBI" id="CHEBI:456215"/>
        <dbReference type="EC" id="6.2.1.2"/>
    </reaction>
</comment>
<dbReference type="SUPFAM" id="SSF56801">
    <property type="entry name" value="Acetyl-CoA synthetase-like"/>
    <property type="match status" value="1"/>
</dbReference>
<feature type="domain" description="AMP-binding enzyme C-terminal" evidence="9">
    <location>
        <begin position="498"/>
        <end position="573"/>
    </location>
</feature>
<dbReference type="GO" id="GO:0031956">
    <property type="term" value="F:medium-chain fatty acid-CoA ligase activity"/>
    <property type="evidence" value="ECO:0007669"/>
    <property type="project" value="UniProtKB-EC"/>
</dbReference>
<reference evidence="10" key="1">
    <citation type="submission" date="2022-01" db="EMBL/GenBank/DDBJ databases">
        <authorList>
            <person name="King R."/>
        </authorList>
    </citation>
    <scope>NUCLEOTIDE SEQUENCE</scope>
</reference>
<dbReference type="FunFam" id="3.30.300.30:FF:000008">
    <property type="entry name" value="2,3-dihydroxybenzoate-AMP ligase"/>
    <property type="match status" value="1"/>
</dbReference>
<dbReference type="InterPro" id="IPR042099">
    <property type="entry name" value="ANL_N_sf"/>
</dbReference>
<dbReference type="AlphaFoldDB" id="A0A9P0CP99"/>
<evidence type="ECO:0000256" key="4">
    <source>
        <dbReference type="ARBA" id="ARBA00039009"/>
    </source>
</evidence>
<dbReference type="InterPro" id="IPR020845">
    <property type="entry name" value="AMP-binding_CS"/>
</dbReference>
<comment type="catalytic activity">
    <reaction evidence="6">
        <text>octanoate + ATP + CoA = octanoyl-CoA + AMP + diphosphate</text>
        <dbReference type="Rhea" id="RHEA:33631"/>
        <dbReference type="ChEBI" id="CHEBI:25646"/>
        <dbReference type="ChEBI" id="CHEBI:30616"/>
        <dbReference type="ChEBI" id="CHEBI:33019"/>
        <dbReference type="ChEBI" id="CHEBI:57287"/>
        <dbReference type="ChEBI" id="CHEBI:57386"/>
        <dbReference type="ChEBI" id="CHEBI:456215"/>
    </reaction>
</comment>
<dbReference type="PROSITE" id="PS00455">
    <property type="entry name" value="AMP_BINDING"/>
    <property type="match status" value="1"/>
</dbReference>
<proteinExistence type="inferred from homology"/>
<evidence type="ECO:0000256" key="5">
    <source>
        <dbReference type="ARBA" id="ARBA00039638"/>
    </source>
</evidence>
<evidence type="ECO:0000259" key="9">
    <source>
        <dbReference type="Pfam" id="PF13193"/>
    </source>
</evidence>
<dbReference type="PANTHER" id="PTHR43201">
    <property type="entry name" value="ACYL-COA SYNTHETASE"/>
    <property type="match status" value="1"/>
</dbReference>
<evidence type="ECO:0000256" key="3">
    <source>
        <dbReference type="ARBA" id="ARBA00037247"/>
    </source>
</evidence>
<dbReference type="InterPro" id="IPR025110">
    <property type="entry name" value="AMP-bd_C"/>
</dbReference>
<comment type="function">
    <text evidence="3">Acyl-CoA synthases catalyze the initial reaction in fatty acid metabolism, by forming a thioester with CoA. Has some preference toward medium-chain substrates. Plays a role in adipocyte differentiation.</text>
</comment>
<dbReference type="OrthoDB" id="10253115at2759"/>
<evidence type="ECO:0000259" key="8">
    <source>
        <dbReference type="Pfam" id="PF00501"/>
    </source>
</evidence>
<evidence type="ECO:0000256" key="2">
    <source>
        <dbReference type="ARBA" id="ARBA00022598"/>
    </source>
</evidence>
<protein>
    <recommendedName>
        <fullName evidence="5">Medium-chain acyl-CoA ligase ACSF2, mitochondrial</fullName>
        <ecNumber evidence="4">6.2.1.2</ecNumber>
    </recommendedName>
</protein>
<dbReference type="Gene3D" id="3.30.300.30">
    <property type="match status" value="1"/>
</dbReference>
<evidence type="ECO:0000313" key="10">
    <source>
        <dbReference type="EMBL" id="CAH1101696.1"/>
    </source>
</evidence>
<dbReference type="PANTHER" id="PTHR43201:SF5">
    <property type="entry name" value="MEDIUM-CHAIN ACYL-COA LIGASE ACSF2, MITOCHONDRIAL"/>
    <property type="match status" value="1"/>
</dbReference>
<dbReference type="EC" id="6.2.1.2" evidence="4"/>